<organism evidence="2">
    <name type="scientific">bioreactor metagenome</name>
    <dbReference type="NCBI Taxonomy" id="1076179"/>
    <lineage>
        <taxon>unclassified sequences</taxon>
        <taxon>metagenomes</taxon>
        <taxon>ecological metagenomes</taxon>
    </lineage>
</organism>
<proteinExistence type="predicted"/>
<keyword evidence="1" id="KW-0472">Membrane</keyword>
<sequence>MKIRDSPCDFDIFAAGSTATIAFPNRHEKFSLHILMLYMIPGLHYIGGLCLAVVGQLNHVGLHDTAVDALPMEGIERKTVGIIPTKFAGDKVCNTATSHNLREISVVSKRVRNDIAVSFVVREQLTGDLSAVKKSSDQAFARREHVV</sequence>
<dbReference type="EMBL" id="VSSQ01016765">
    <property type="protein sequence ID" value="MPM58445.1"/>
    <property type="molecule type" value="Genomic_DNA"/>
</dbReference>
<evidence type="ECO:0000256" key="1">
    <source>
        <dbReference type="SAM" id="Phobius"/>
    </source>
</evidence>
<comment type="caution">
    <text evidence="2">The sequence shown here is derived from an EMBL/GenBank/DDBJ whole genome shotgun (WGS) entry which is preliminary data.</text>
</comment>
<gene>
    <name evidence="2" type="ORF">SDC9_105276</name>
</gene>
<dbReference type="AlphaFoldDB" id="A0A645AYX2"/>
<accession>A0A645AYX2</accession>
<keyword evidence="1" id="KW-0812">Transmembrane</keyword>
<protein>
    <submittedName>
        <fullName evidence="2">Uncharacterized protein</fullName>
    </submittedName>
</protein>
<reference evidence="2" key="1">
    <citation type="submission" date="2019-08" db="EMBL/GenBank/DDBJ databases">
        <authorList>
            <person name="Kucharzyk K."/>
            <person name="Murdoch R.W."/>
            <person name="Higgins S."/>
            <person name="Loffler F."/>
        </authorList>
    </citation>
    <scope>NUCLEOTIDE SEQUENCE</scope>
</reference>
<keyword evidence="1" id="KW-1133">Transmembrane helix</keyword>
<feature type="transmembrane region" description="Helical" evidence="1">
    <location>
        <begin position="35"/>
        <end position="55"/>
    </location>
</feature>
<name>A0A645AYX2_9ZZZZ</name>
<evidence type="ECO:0000313" key="2">
    <source>
        <dbReference type="EMBL" id="MPM58445.1"/>
    </source>
</evidence>